<evidence type="ECO:0000256" key="5">
    <source>
        <dbReference type="ARBA" id="ARBA00022970"/>
    </source>
</evidence>
<dbReference type="GO" id="GO:0015171">
    <property type="term" value="F:amino acid transmembrane transporter activity"/>
    <property type="evidence" value="ECO:0007669"/>
    <property type="project" value="TreeGrafter"/>
</dbReference>
<accession>K7RLX8</accession>
<keyword evidence="6 9" id="KW-1133">Transmembrane helix</keyword>
<dbReference type="PROSITE" id="PS00218">
    <property type="entry name" value="AMINO_ACID_PERMEASE_1"/>
    <property type="match status" value="1"/>
</dbReference>
<feature type="transmembrane region" description="Helical" evidence="9">
    <location>
        <begin position="427"/>
        <end position="450"/>
    </location>
</feature>
<dbReference type="STRING" id="1171373.PACID_11150"/>
<sequence>MSTDTQTAVAPSGGTPASTDDSPGLRRGLEARHMNMIAIGGAIGTGLFVASGATIHQAGPGGALIAYGLIGLMVFLLMQSLGEMSAYIPVPGAFETYATRFVSPSFGFALGWNYWFNWAITVAAELAAAAIVMQYWLPGSPAWVWSLLFIALLFGLNVLSARAYGEGEFWFATIKVVAVIVFLVIGVLMIAGILGGHSPGVSNWTRGQAPFVNGAGGVLSVFLIAGFSFQGTELIGIASGESKNPEKTIPRATRQIFWRILIFYIGAIAVIGFLLPYTDPNLLAADVTDVAVSPFTLVFKRAGIAAAAAIMNAVILTSILSAGNSGLYASTRMLYAMAREGKAPKIFSKVNRRGVPMWSLLATTLVGAACFATSLVGEGKAYTWLVNLSSLCGFIAWLGIAVSHFQFRRAFRAQGHELSELPFRARWFPLGPVVAFAMCIVVVLGQGWGAVSSGDIQGAVVAYVGIPVFLAIWLGHRLITGKPRADLLTADLSRH</sequence>
<comment type="similarity">
    <text evidence="2">Belongs to the amino acid-polyamine-organocation (APC) superfamily. Amino acid transporter (AAT) (TC 2.A.3.1) family.</text>
</comment>
<feature type="transmembrane region" description="Helical" evidence="9">
    <location>
        <begin position="456"/>
        <end position="474"/>
    </location>
</feature>
<feature type="compositionally biased region" description="Polar residues" evidence="8">
    <location>
        <begin position="1"/>
        <end position="21"/>
    </location>
</feature>
<feature type="transmembrane region" description="Helical" evidence="9">
    <location>
        <begin position="115"/>
        <end position="137"/>
    </location>
</feature>
<evidence type="ECO:0000259" key="10">
    <source>
        <dbReference type="Pfam" id="PF00324"/>
    </source>
</evidence>
<proteinExistence type="inferred from homology"/>
<organism evidence="11 12">
    <name type="scientific">Acidipropionibacterium acidipropionici (strain ATCC 4875 / DSM 20272 / JCM 6432 / NBRC 12425 / NCIMB 8070 / 4)</name>
    <name type="common">Propionibacterium acidipropionici</name>
    <dbReference type="NCBI Taxonomy" id="1171373"/>
    <lineage>
        <taxon>Bacteria</taxon>
        <taxon>Bacillati</taxon>
        <taxon>Actinomycetota</taxon>
        <taxon>Actinomycetes</taxon>
        <taxon>Propionibacteriales</taxon>
        <taxon>Propionibacteriaceae</taxon>
        <taxon>Acidipropionibacterium</taxon>
    </lineage>
</organism>
<feature type="transmembrane region" description="Helical" evidence="9">
    <location>
        <begin position="355"/>
        <end position="376"/>
    </location>
</feature>
<evidence type="ECO:0000256" key="8">
    <source>
        <dbReference type="SAM" id="MobiDB-lite"/>
    </source>
</evidence>
<evidence type="ECO:0000256" key="1">
    <source>
        <dbReference type="ARBA" id="ARBA00004141"/>
    </source>
</evidence>
<keyword evidence="3" id="KW-0813">Transport</keyword>
<name>K7RLX8_ACIA4</name>
<reference evidence="11 12" key="1">
    <citation type="journal article" date="2012" name="BMC Genomics">
        <title>The genome sequence of Propionibacterium acidipropionici provides insights into its biotechnological and industrial potential.</title>
        <authorList>
            <person name="Parizzi L.P."/>
            <person name="Grassi M.C."/>
            <person name="Llerena L.A."/>
            <person name="Carazzolle M.F."/>
            <person name="Queiroz V.L."/>
            <person name="Lunardi I."/>
            <person name="Zeidler A.F."/>
            <person name="Teixeira P.J."/>
            <person name="Mieczkowski P."/>
            <person name="Rincones J."/>
            <person name="Pereira G.A."/>
        </authorList>
    </citation>
    <scope>NUCLEOTIDE SEQUENCE [LARGE SCALE GENOMIC DNA]</scope>
    <source>
        <strain evidence="12">ATCC 4875 / DSM 20272 / JCM 6432 / NBRC 12425 / NCIMB 8070</strain>
    </source>
</reference>
<dbReference type="Gene3D" id="1.20.1740.10">
    <property type="entry name" value="Amino acid/polyamine transporter I"/>
    <property type="match status" value="1"/>
</dbReference>
<dbReference type="Proteomes" id="UP000000214">
    <property type="component" value="Chromosome"/>
</dbReference>
<keyword evidence="7 9" id="KW-0472">Membrane</keyword>
<protein>
    <submittedName>
        <fullName evidence="11">Lysine-specific permease</fullName>
    </submittedName>
</protein>
<dbReference type="HOGENOM" id="CLU_007946_12_1_11"/>
<comment type="subcellular location">
    <subcellularLocation>
        <location evidence="1">Membrane</location>
        <topology evidence="1">Multi-pass membrane protein</topology>
    </subcellularLocation>
</comment>
<feature type="transmembrane region" description="Helical" evidence="9">
    <location>
        <begin position="176"/>
        <end position="195"/>
    </location>
</feature>
<feature type="transmembrane region" description="Helical" evidence="9">
    <location>
        <begin position="304"/>
        <end position="329"/>
    </location>
</feature>
<evidence type="ECO:0000256" key="6">
    <source>
        <dbReference type="ARBA" id="ARBA00022989"/>
    </source>
</evidence>
<evidence type="ECO:0000256" key="4">
    <source>
        <dbReference type="ARBA" id="ARBA00022692"/>
    </source>
</evidence>
<feature type="transmembrane region" description="Helical" evidence="9">
    <location>
        <begin position="36"/>
        <end position="55"/>
    </location>
</feature>
<feature type="domain" description="Amino acid permease/ SLC12A" evidence="10">
    <location>
        <begin position="33"/>
        <end position="487"/>
    </location>
</feature>
<dbReference type="PATRIC" id="fig|1171373.8.peg.1112"/>
<dbReference type="GO" id="GO:0016020">
    <property type="term" value="C:membrane"/>
    <property type="evidence" value="ECO:0007669"/>
    <property type="project" value="UniProtKB-SubCell"/>
</dbReference>
<dbReference type="PANTHER" id="PTHR43341:SF1">
    <property type="entry name" value="GENERAL AMINO-ACID PERMEASE GAP1"/>
    <property type="match status" value="1"/>
</dbReference>
<feature type="transmembrane region" description="Helical" evidence="9">
    <location>
        <begin position="382"/>
        <end position="407"/>
    </location>
</feature>
<feature type="transmembrane region" description="Helical" evidence="9">
    <location>
        <begin position="256"/>
        <end position="277"/>
    </location>
</feature>
<dbReference type="InterPro" id="IPR004840">
    <property type="entry name" value="Amino_acid_permease_CS"/>
</dbReference>
<evidence type="ECO:0000313" key="12">
    <source>
        <dbReference type="Proteomes" id="UP000000214"/>
    </source>
</evidence>
<dbReference type="AlphaFoldDB" id="K7RLX8"/>
<dbReference type="KEGG" id="pbo:PACID_11150"/>
<dbReference type="EMBL" id="CP003493">
    <property type="protein sequence ID" value="AFV88939.1"/>
    <property type="molecule type" value="Genomic_DNA"/>
</dbReference>
<feature type="transmembrane region" description="Helical" evidence="9">
    <location>
        <begin position="143"/>
        <end position="164"/>
    </location>
</feature>
<feature type="region of interest" description="Disordered" evidence="8">
    <location>
        <begin position="1"/>
        <end position="25"/>
    </location>
</feature>
<evidence type="ECO:0000256" key="9">
    <source>
        <dbReference type="SAM" id="Phobius"/>
    </source>
</evidence>
<keyword evidence="5" id="KW-0029">Amino-acid transport</keyword>
<evidence type="ECO:0000256" key="2">
    <source>
        <dbReference type="ARBA" id="ARBA00008583"/>
    </source>
</evidence>
<evidence type="ECO:0000256" key="7">
    <source>
        <dbReference type="ARBA" id="ARBA00023136"/>
    </source>
</evidence>
<dbReference type="PANTHER" id="PTHR43341">
    <property type="entry name" value="AMINO ACID PERMEASE"/>
    <property type="match status" value="1"/>
</dbReference>
<gene>
    <name evidence="11" type="ordered locus">PACID_11150</name>
</gene>
<dbReference type="eggNOG" id="COG0833">
    <property type="taxonomic scope" value="Bacteria"/>
</dbReference>
<dbReference type="PIRSF" id="PIRSF006060">
    <property type="entry name" value="AA_transporter"/>
    <property type="match status" value="1"/>
</dbReference>
<feature type="transmembrane region" description="Helical" evidence="9">
    <location>
        <begin position="215"/>
        <end position="235"/>
    </location>
</feature>
<evidence type="ECO:0000313" key="11">
    <source>
        <dbReference type="EMBL" id="AFV88939.1"/>
    </source>
</evidence>
<feature type="transmembrane region" description="Helical" evidence="9">
    <location>
        <begin position="61"/>
        <end position="78"/>
    </location>
</feature>
<dbReference type="Pfam" id="PF00324">
    <property type="entry name" value="AA_permease"/>
    <property type="match status" value="1"/>
</dbReference>
<dbReference type="InterPro" id="IPR050524">
    <property type="entry name" value="APC_YAT"/>
</dbReference>
<dbReference type="InterPro" id="IPR004841">
    <property type="entry name" value="AA-permease/SLC12A_dom"/>
</dbReference>
<dbReference type="FunFam" id="1.20.1740.10:FF:000001">
    <property type="entry name" value="Amino acid permease"/>
    <property type="match status" value="1"/>
</dbReference>
<evidence type="ECO:0000256" key="3">
    <source>
        <dbReference type="ARBA" id="ARBA00022448"/>
    </source>
</evidence>
<keyword evidence="4 9" id="KW-0812">Transmembrane</keyword>